<keyword evidence="3 10" id="KW-0812">Transmembrane</keyword>
<feature type="transmembrane region" description="Helical" evidence="10">
    <location>
        <begin position="78"/>
        <end position="96"/>
    </location>
</feature>
<organism evidence="11 12">
    <name type="scientific">Ignelater luminosus</name>
    <name type="common">Cucubano</name>
    <name type="synonym">Pyrophorus luminosus</name>
    <dbReference type="NCBI Taxonomy" id="2038154"/>
    <lineage>
        <taxon>Eukaryota</taxon>
        <taxon>Metazoa</taxon>
        <taxon>Ecdysozoa</taxon>
        <taxon>Arthropoda</taxon>
        <taxon>Hexapoda</taxon>
        <taxon>Insecta</taxon>
        <taxon>Pterygota</taxon>
        <taxon>Neoptera</taxon>
        <taxon>Endopterygota</taxon>
        <taxon>Coleoptera</taxon>
        <taxon>Polyphaga</taxon>
        <taxon>Elateriformia</taxon>
        <taxon>Elateroidea</taxon>
        <taxon>Elateridae</taxon>
        <taxon>Agrypninae</taxon>
        <taxon>Pyrophorini</taxon>
        <taxon>Ignelater</taxon>
    </lineage>
</organism>
<keyword evidence="12" id="KW-1185">Reference proteome</keyword>
<proteinExistence type="inferred from homology"/>
<keyword evidence="5 10" id="KW-0472">Membrane</keyword>
<comment type="caution">
    <text evidence="11">The sequence shown here is derived from an EMBL/GenBank/DDBJ whole genome shotgun (WGS) entry which is preliminary data.</text>
</comment>
<feature type="transmembrane region" description="Helical" evidence="10">
    <location>
        <begin position="7"/>
        <end position="27"/>
    </location>
</feature>
<dbReference type="InterPro" id="IPR036259">
    <property type="entry name" value="MFS_trans_sf"/>
</dbReference>
<evidence type="ECO:0000256" key="10">
    <source>
        <dbReference type="SAM" id="Phobius"/>
    </source>
</evidence>
<dbReference type="Pfam" id="PF05978">
    <property type="entry name" value="UNC-93"/>
    <property type="match status" value="1"/>
</dbReference>
<gene>
    <name evidence="11" type="ORF">ILUMI_08226</name>
</gene>
<dbReference type="OrthoDB" id="196103at2759"/>
<evidence type="ECO:0000313" key="12">
    <source>
        <dbReference type="Proteomes" id="UP000801492"/>
    </source>
</evidence>
<protein>
    <recommendedName>
        <fullName evidence="7">UNC93-like protein MFSD11</fullName>
    </recommendedName>
    <alternativeName>
        <fullName evidence="8">Major facilitator superfamily domain-containing protein 11</fullName>
    </alternativeName>
</protein>
<dbReference type="InterPro" id="IPR010291">
    <property type="entry name" value="Ion_channel_UNC-93"/>
</dbReference>
<feature type="transmembrane region" description="Helical" evidence="10">
    <location>
        <begin position="296"/>
        <end position="316"/>
    </location>
</feature>
<reference evidence="11" key="1">
    <citation type="submission" date="2019-08" db="EMBL/GenBank/DDBJ databases">
        <title>The genome of the North American firefly Photinus pyralis.</title>
        <authorList>
            <consortium name="Photinus pyralis genome working group"/>
            <person name="Fallon T.R."/>
            <person name="Sander Lower S.E."/>
            <person name="Weng J.-K."/>
        </authorList>
    </citation>
    <scope>NUCLEOTIDE SEQUENCE</scope>
    <source>
        <strain evidence="11">TRF0915ILg1</strain>
        <tissue evidence="11">Whole body</tissue>
    </source>
</reference>
<dbReference type="SUPFAM" id="SSF103473">
    <property type="entry name" value="MFS general substrate transporter"/>
    <property type="match status" value="1"/>
</dbReference>
<comment type="similarity">
    <text evidence="2">Belongs to the unc-93 family.</text>
</comment>
<feature type="region of interest" description="Disordered" evidence="9">
    <location>
        <begin position="422"/>
        <end position="447"/>
    </location>
</feature>
<evidence type="ECO:0000256" key="2">
    <source>
        <dbReference type="ARBA" id="ARBA00009172"/>
    </source>
</evidence>
<sequence length="447" mass="48586">MAVDKNFINVILLGFGFMFVFTAFQTMGNIQKTLLESIKKDDDSFNGDGYTSLAIVYAVFAVLNWLAPSVISLFGPKVAMVFGGVTYSLFIASFLWPQTWLLYLASVVIGAGAAMIWTGQGNYLTLNSNSSTISRNSGIFWAMLQMSMFIGNIFVFFQFQGLSHIDQGTRSLVIWVLLVVSIVGIVFIIILPRPNPDPNAVEQPNRGPVEALKDAGKLFITKKMLLLTVTFFYTGIELSFFSGVYSSSIGFTLQLGEAAKELVGLSGIMIGLGEVLGGALFGILGSKFTKWGRDPVVMGGFVIHLVAFFLIFLNLPNNAPFDDTNDEAFITSSAPLAIFCSFLLGFGDACFNTQIYSMLGGVFANDSASAFAIFKFVQSVAAAACFFYASHTGLYIQLGILILLAVLGTVTFVAVEWSVKRQKKNDSDEESNENNSDSESVHNSDTN</sequence>
<accession>A0A8K0D6P2</accession>
<dbReference type="Proteomes" id="UP000801492">
    <property type="component" value="Unassembled WGS sequence"/>
</dbReference>
<name>A0A8K0D6P2_IGNLU</name>
<feature type="transmembrane region" description="Helical" evidence="10">
    <location>
        <begin position="138"/>
        <end position="160"/>
    </location>
</feature>
<evidence type="ECO:0000256" key="9">
    <source>
        <dbReference type="SAM" id="MobiDB-lite"/>
    </source>
</evidence>
<evidence type="ECO:0000256" key="8">
    <source>
        <dbReference type="ARBA" id="ARBA00041910"/>
    </source>
</evidence>
<evidence type="ECO:0000256" key="6">
    <source>
        <dbReference type="ARBA" id="ARBA00023180"/>
    </source>
</evidence>
<dbReference type="PANTHER" id="PTHR23294">
    <property type="entry name" value="ET TRANSLATION PRODUCT-RELATED"/>
    <property type="match status" value="1"/>
</dbReference>
<feature type="transmembrane region" description="Helical" evidence="10">
    <location>
        <begin position="368"/>
        <end position="389"/>
    </location>
</feature>
<evidence type="ECO:0000256" key="3">
    <source>
        <dbReference type="ARBA" id="ARBA00022692"/>
    </source>
</evidence>
<dbReference type="Gene3D" id="1.20.1250.20">
    <property type="entry name" value="MFS general substrate transporter like domains"/>
    <property type="match status" value="2"/>
</dbReference>
<feature type="transmembrane region" description="Helical" evidence="10">
    <location>
        <begin position="172"/>
        <end position="191"/>
    </location>
</feature>
<feature type="transmembrane region" description="Helical" evidence="10">
    <location>
        <begin position="328"/>
        <end position="347"/>
    </location>
</feature>
<dbReference type="EMBL" id="VTPC01003835">
    <property type="protein sequence ID" value="KAF2897951.1"/>
    <property type="molecule type" value="Genomic_DNA"/>
</dbReference>
<feature type="transmembrane region" description="Helical" evidence="10">
    <location>
        <begin position="47"/>
        <end position="66"/>
    </location>
</feature>
<dbReference type="PANTHER" id="PTHR23294:SF0">
    <property type="entry name" value="UNC93-LIKE PROTEIN MFSD11"/>
    <property type="match status" value="1"/>
</dbReference>
<dbReference type="CDD" id="cd17407">
    <property type="entry name" value="MFS_MFSD11"/>
    <property type="match status" value="1"/>
</dbReference>
<feature type="transmembrane region" description="Helical" evidence="10">
    <location>
        <begin position="102"/>
        <end position="126"/>
    </location>
</feature>
<feature type="transmembrane region" description="Helical" evidence="10">
    <location>
        <begin position="265"/>
        <end position="284"/>
    </location>
</feature>
<dbReference type="InterPro" id="IPR051617">
    <property type="entry name" value="UNC-93-like_regulator"/>
</dbReference>
<comment type="subcellular location">
    <subcellularLocation>
        <location evidence="1">Membrane</location>
        <topology evidence="1">Multi-pass membrane protein</topology>
    </subcellularLocation>
</comment>
<feature type="compositionally biased region" description="Low complexity" evidence="9">
    <location>
        <begin position="433"/>
        <end position="447"/>
    </location>
</feature>
<keyword evidence="4 10" id="KW-1133">Transmembrane helix</keyword>
<evidence type="ECO:0000256" key="7">
    <source>
        <dbReference type="ARBA" id="ARBA00040302"/>
    </source>
</evidence>
<feature type="transmembrane region" description="Helical" evidence="10">
    <location>
        <begin position="395"/>
        <end position="415"/>
    </location>
</feature>
<feature type="transmembrane region" description="Helical" evidence="10">
    <location>
        <begin position="224"/>
        <end position="245"/>
    </location>
</feature>
<evidence type="ECO:0000256" key="1">
    <source>
        <dbReference type="ARBA" id="ARBA00004141"/>
    </source>
</evidence>
<evidence type="ECO:0000256" key="4">
    <source>
        <dbReference type="ARBA" id="ARBA00022989"/>
    </source>
</evidence>
<keyword evidence="6" id="KW-0325">Glycoprotein</keyword>
<evidence type="ECO:0000256" key="5">
    <source>
        <dbReference type="ARBA" id="ARBA00023136"/>
    </source>
</evidence>
<dbReference type="AlphaFoldDB" id="A0A8K0D6P2"/>
<dbReference type="GO" id="GO:0016020">
    <property type="term" value="C:membrane"/>
    <property type="evidence" value="ECO:0007669"/>
    <property type="project" value="UniProtKB-SubCell"/>
</dbReference>
<evidence type="ECO:0000313" key="11">
    <source>
        <dbReference type="EMBL" id="KAF2897951.1"/>
    </source>
</evidence>